<sequence>MVKALSSAVMAELYLFQARGGSFQLLSMGSRYIQAVRRQPGENSPLRTPRPPSLRQALFGRVIVVTSIYSKCILICVNILRFLANRGRGACAVGGTPYRPFLPGAICKKKACLCPVRTLLTGTQNSLL</sequence>
<keyword evidence="1" id="KW-0812">Transmembrane</keyword>
<organism evidence="2 3">
    <name type="scientific">Haematospirillum jordaniae</name>
    <dbReference type="NCBI Taxonomy" id="1549855"/>
    <lineage>
        <taxon>Bacteria</taxon>
        <taxon>Pseudomonadati</taxon>
        <taxon>Pseudomonadota</taxon>
        <taxon>Alphaproteobacteria</taxon>
        <taxon>Rhodospirillales</taxon>
        <taxon>Novispirillaceae</taxon>
        <taxon>Haematospirillum</taxon>
    </lineage>
</organism>
<reference evidence="2 3" key="1">
    <citation type="submission" date="2016-02" db="EMBL/GenBank/DDBJ databases">
        <title>Complete Genome of H5569, the type strain of the newly described species Haematospirillium jordaniae.</title>
        <authorList>
            <person name="Nicholson A.C."/>
            <person name="Humrighouse B.W."/>
            <person name="Loparov V."/>
            <person name="McQuiston J.R."/>
        </authorList>
    </citation>
    <scope>NUCLEOTIDE SEQUENCE [LARGE SCALE GENOMIC DNA]</scope>
    <source>
        <strain evidence="2 3">H5569</strain>
    </source>
</reference>
<dbReference type="Proteomes" id="UP000076066">
    <property type="component" value="Chromosome"/>
</dbReference>
<accession>A0A143DBA9</accession>
<evidence type="ECO:0000256" key="1">
    <source>
        <dbReference type="SAM" id="Phobius"/>
    </source>
</evidence>
<proteinExistence type="predicted"/>
<keyword evidence="1" id="KW-0472">Membrane</keyword>
<protein>
    <submittedName>
        <fullName evidence="2">Uncharacterized protein</fullName>
    </submittedName>
</protein>
<evidence type="ECO:0000313" key="2">
    <source>
        <dbReference type="EMBL" id="AMW34004.1"/>
    </source>
</evidence>
<keyword evidence="3" id="KW-1185">Reference proteome</keyword>
<dbReference type="EMBL" id="CP014525">
    <property type="protein sequence ID" value="AMW34004.1"/>
    <property type="molecule type" value="Genomic_DNA"/>
</dbReference>
<name>A0A143DBA9_9PROT</name>
<dbReference type="AlphaFoldDB" id="A0A143DBA9"/>
<gene>
    <name evidence="2" type="ORF">AY555_01115</name>
</gene>
<evidence type="ECO:0000313" key="3">
    <source>
        <dbReference type="Proteomes" id="UP000076066"/>
    </source>
</evidence>
<dbReference type="KEGG" id="hjo:AY555_01115"/>
<dbReference type="STRING" id="1549855.AY555_01115"/>
<feature type="transmembrane region" description="Helical" evidence="1">
    <location>
        <begin position="58"/>
        <end position="80"/>
    </location>
</feature>
<keyword evidence="1" id="KW-1133">Transmembrane helix</keyword>